<dbReference type="AlphaFoldDB" id="X1F1X9"/>
<sequence length="128" mass="15055">MEYLENDIKNQEWYQSLIDDCKSIITEAVFTSRWALVEGYWNLGKRVSEENNNFERAKIYGEKIVQGLAESLKISERTIHYAIQFYDRYPSLDKVPEGKNITWNKLITKYLPGPKEETVILPEGKYNV</sequence>
<name>X1F1X9_9ZZZZ</name>
<accession>X1F1X9</accession>
<feature type="domain" description="YhcG N-terminal" evidence="1">
    <location>
        <begin position="18"/>
        <end position="107"/>
    </location>
</feature>
<feature type="non-terminal residue" evidence="2">
    <location>
        <position position="128"/>
    </location>
</feature>
<dbReference type="InterPro" id="IPR041527">
    <property type="entry name" value="YhcG_N"/>
</dbReference>
<dbReference type="EMBL" id="BART01035471">
    <property type="protein sequence ID" value="GAH14823.1"/>
    <property type="molecule type" value="Genomic_DNA"/>
</dbReference>
<reference evidence="2" key="1">
    <citation type="journal article" date="2014" name="Front. Microbiol.">
        <title>High frequency of phylogenetically diverse reductive dehalogenase-homologous genes in deep subseafloor sedimentary metagenomes.</title>
        <authorList>
            <person name="Kawai M."/>
            <person name="Futagami T."/>
            <person name="Toyoda A."/>
            <person name="Takaki Y."/>
            <person name="Nishi S."/>
            <person name="Hori S."/>
            <person name="Arai W."/>
            <person name="Tsubouchi T."/>
            <person name="Morono Y."/>
            <person name="Uchiyama I."/>
            <person name="Ito T."/>
            <person name="Fujiyama A."/>
            <person name="Inagaki F."/>
            <person name="Takami H."/>
        </authorList>
    </citation>
    <scope>NUCLEOTIDE SEQUENCE</scope>
    <source>
        <strain evidence="2">Expedition CK06-06</strain>
    </source>
</reference>
<protein>
    <recommendedName>
        <fullName evidence="1">YhcG N-terminal domain-containing protein</fullName>
    </recommendedName>
</protein>
<organism evidence="2">
    <name type="scientific">marine sediment metagenome</name>
    <dbReference type="NCBI Taxonomy" id="412755"/>
    <lineage>
        <taxon>unclassified sequences</taxon>
        <taxon>metagenomes</taxon>
        <taxon>ecological metagenomes</taxon>
    </lineage>
</organism>
<comment type="caution">
    <text evidence="2">The sequence shown here is derived from an EMBL/GenBank/DDBJ whole genome shotgun (WGS) entry which is preliminary data.</text>
</comment>
<evidence type="ECO:0000259" key="1">
    <source>
        <dbReference type="Pfam" id="PF17761"/>
    </source>
</evidence>
<proteinExistence type="predicted"/>
<dbReference type="Pfam" id="PF17761">
    <property type="entry name" value="DUF1016_N"/>
    <property type="match status" value="1"/>
</dbReference>
<gene>
    <name evidence="2" type="ORF">S01H4_60230</name>
</gene>
<evidence type="ECO:0000313" key="2">
    <source>
        <dbReference type="EMBL" id="GAH14823.1"/>
    </source>
</evidence>